<sequence>MVGILANRAQFGLILPSTNTSVEAEFNRMLVPGVSWHSGRIFAANPDLSSSEAMVKFLEELRAEMKRAVESVIHAKIDYLVMGMSAETFWGGKDGAAEFVSFMSELSGGLGVTTGAAACEAVMKTYGAKRIGIITPYQEVGDQQVVDFFTQIGCDVAAIHGLKCATATSISEVTREEIKNAFRKVDAPDVELLIQAGTNLLAGHACAEMEIELGKPVIAINTATVWHAYRKNGILDQIAGWGSLLEKH</sequence>
<evidence type="ECO:0008006" key="3">
    <source>
        <dbReference type="Google" id="ProtNLM"/>
    </source>
</evidence>
<reference evidence="1" key="1">
    <citation type="submission" date="2021-02" db="EMBL/GenBank/DDBJ databases">
        <title>Genome sequence Cadophora malorum strain M34.</title>
        <authorList>
            <person name="Stefanovic E."/>
            <person name="Vu D."/>
            <person name="Scully C."/>
            <person name="Dijksterhuis J."/>
            <person name="Roader J."/>
            <person name="Houbraken J."/>
        </authorList>
    </citation>
    <scope>NUCLEOTIDE SEQUENCE</scope>
    <source>
        <strain evidence="1">M34</strain>
    </source>
</reference>
<comment type="caution">
    <text evidence="1">The sequence shown here is derived from an EMBL/GenBank/DDBJ whole genome shotgun (WGS) entry which is preliminary data.</text>
</comment>
<organism evidence="1 2">
    <name type="scientific">Cadophora malorum</name>
    <dbReference type="NCBI Taxonomy" id="108018"/>
    <lineage>
        <taxon>Eukaryota</taxon>
        <taxon>Fungi</taxon>
        <taxon>Dikarya</taxon>
        <taxon>Ascomycota</taxon>
        <taxon>Pezizomycotina</taxon>
        <taxon>Leotiomycetes</taxon>
        <taxon>Helotiales</taxon>
        <taxon>Ploettnerulaceae</taxon>
        <taxon>Cadophora</taxon>
    </lineage>
</organism>
<dbReference type="AlphaFoldDB" id="A0A8H7TLP7"/>
<keyword evidence="2" id="KW-1185">Reference proteome</keyword>
<dbReference type="PANTHER" id="PTHR40267:SF1">
    <property type="entry name" value="BLR3294 PROTEIN"/>
    <property type="match status" value="1"/>
</dbReference>
<dbReference type="OrthoDB" id="414270at2759"/>
<dbReference type="Gene3D" id="3.40.50.12500">
    <property type="match status" value="1"/>
</dbReference>
<dbReference type="InterPro" id="IPR053714">
    <property type="entry name" value="Iso_Racemase_Enz_sf"/>
</dbReference>
<dbReference type="PIRSF" id="PIRSF015736">
    <property type="entry name" value="MI"/>
    <property type="match status" value="1"/>
</dbReference>
<dbReference type="PANTHER" id="PTHR40267">
    <property type="entry name" value="BLR3294 PROTEIN"/>
    <property type="match status" value="1"/>
</dbReference>
<name>A0A8H7TLP7_9HELO</name>
<dbReference type="InterPro" id="IPR026286">
    <property type="entry name" value="MaiA/AMDase"/>
</dbReference>
<gene>
    <name evidence="1" type="ORF">IFR04_005371</name>
</gene>
<dbReference type="EMBL" id="JAFJYH010000064">
    <property type="protein sequence ID" value="KAG4421532.1"/>
    <property type="molecule type" value="Genomic_DNA"/>
</dbReference>
<dbReference type="Pfam" id="PF17645">
    <property type="entry name" value="Amdase"/>
    <property type="match status" value="1"/>
</dbReference>
<protein>
    <recommendedName>
        <fullName evidence="3">Arylmalonate decarboxylase</fullName>
    </recommendedName>
</protein>
<accession>A0A8H7TLP7</accession>
<dbReference type="Proteomes" id="UP000664132">
    <property type="component" value="Unassembled WGS sequence"/>
</dbReference>
<evidence type="ECO:0000313" key="2">
    <source>
        <dbReference type="Proteomes" id="UP000664132"/>
    </source>
</evidence>
<evidence type="ECO:0000313" key="1">
    <source>
        <dbReference type="EMBL" id="KAG4421532.1"/>
    </source>
</evidence>
<proteinExistence type="predicted"/>